<dbReference type="Pfam" id="PF00210">
    <property type="entry name" value="Ferritin"/>
    <property type="match status" value="1"/>
</dbReference>
<dbReference type="GO" id="GO:0006879">
    <property type="term" value="P:intracellular iron ion homeostasis"/>
    <property type="evidence" value="ECO:0007669"/>
    <property type="project" value="UniProtKB-KW"/>
</dbReference>
<comment type="similarity">
    <text evidence="2 13">Belongs to the ferritin family.</text>
</comment>
<name>A0AAW1PD90_9CHLO</name>
<keyword evidence="8 12" id="KW-0408">Iron</keyword>
<organism evidence="16 17">
    <name type="scientific">[Myrmecia] bisecta</name>
    <dbReference type="NCBI Taxonomy" id="41462"/>
    <lineage>
        <taxon>Eukaryota</taxon>
        <taxon>Viridiplantae</taxon>
        <taxon>Chlorophyta</taxon>
        <taxon>core chlorophytes</taxon>
        <taxon>Trebouxiophyceae</taxon>
        <taxon>Trebouxiales</taxon>
        <taxon>Trebouxiaceae</taxon>
        <taxon>Myrmecia</taxon>
    </lineage>
</organism>
<dbReference type="GO" id="GO:0008199">
    <property type="term" value="F:ferric iron binding"/>
    <property type="evidence" value="ECO:0007669"/>
    <property type="project" value="InterPro"/>
</dbReference>
<dbReference type="FunFam" id="1.20.1260.10:FF:000006">
    <property type="entry name" value="Ferritin"/>
    <property type="match status" value="1"/>
</dbReference>
<evidence type="ECO:0000256" key="6">
    <source>
        <dbReference type="ARBA" id="ARBA00022723"/>
    </source>
</evidence>
<evidence type="ECO:0000313" key="17">
    <source>
        <dbReference type="Proteomes" id="UP001489004"/>
    </source>
</evidence>
<dbReference type="Gene3D" id="1.20.1260.10">
    <property type="match status" value="1"/>
</dbReference>
<feature type="binding site" evidence="12">
    <location>
        <position position="153"/>
    </location>
    <ligand>
        <name>Fe cation</name>
        <dbReference type="ChEBI" id="CHEBI:24875"/>
        <label>1</label>
    </ligand>
</feature>
<comment type="catalytic activity">
    <reaction evidence="11 13">
        <text>4 Fe(2+) + O2 + 4 H(+) = 4 Fe(3+) + 2 H2O</text>
        <dbReference type="Rhea" id="RHEA:11148"/>
        <dbReference type="ChEBI" id="CHEBI:15377"/>
        <dbReference type="ChEBI" id="CHEBI:15378"/>
        <dbReference type="ChEBI" id="CHEBI:15379"/>
        <dbReference type="ChEBI" id="CHEBI:29033"/>
        <dbReference type="ChEBI" id="CHEBI:29034"/>
        <dbReference type="EC" id="1.16.3.1"/>
    </reaction>
</comment>
<dbReference type="PROSITE" id="PS50905">
    <property type="entry name" value="FERRITIN_LIKE"/>
    <property type="match status" value="1"/>
</dbReference>
<feature type="domain" description="Ferritin-like diiron" evidence="15">
    <location>
        <begin position="101"/>
        <end position="253"/>
    </location>
</feature>
<evidence type="ECO:0000256" key="14">
    <source>
        <dbReference type="SAM" id="MobiDB-lite"/>
    </source>
</evidence>
<feature type="region of interest" description="Disordered" evidence="14">
    <location>
        <begin position="45"/>
        <end position="65"/>
    </location>
</feature>
<evidence type="ECO:0000256" key="4">
    <source>
        <dbReference type="ARBA" id="ARBA00022528"/>
    </source>
</evidence>
<evidence type="ECO:0000256" key="7">
    <source>
        <dbReference type="ARBA" id="ARBA00023002"/>
    </source>
</evidence>
<evidence type="ECO:0000256" key="5">
    <source>
        <dbReference type="ARBA" id="ARBA00022640"/>
    </source>
</evidence>
<reference evidence="16 17" key="1">
    <citation type="journal article" date="2024" name="Nat. Commun.">
        <title>Phylogenomics reveals the evolutionary origins of lichenization in chlorophyte algae.</title>
        <authorList>
            <person name="Puginier C."/>
            <person name="Libourel C."/>
            <person name="Otte J."/>
            <person name="Skaloud P."/>
            <person name="Haon M."/>
            <person name="Grisel S."/>
            <person name="Petersen M."/>
            <person name="Berrin J.G."/>
            <person name="Delaux P.M."/>
            <person name="Dal Grande F."/>
            <person name="Keller J."/>
        </authorList>
    </citation>
    <scope>NUCLEOTIDE SEQUENCE [LARGE SCALE GENOMIC DNA]</scope>
    <source>
        <strain evidence="16 17">SAG 2043</strain>
    </source>
</reference>
<evidence type="ECO:0000256" key="13">
    <source>
        <dbReference type="RuleBase" id="RU361145"/>
    </source>
</evidence>
<keyword evidence="5" id="KW-0934">Plastid</keyword>
<dbReference type="EMBL" id="JALJOR010000014">
    <property type="protein sequence ID" value="KAK9806224.1"/>
    <property type="molecule type" value="Genomic_DNA"/>
</dbReference>
<evidence type="ECO:0000256" key="3">
    <source>
        <dbReference type="ARBA" id="ARBA00022434"/>
    </source>
</evidence>
<dbReference type="PANTHER" id="PTHR11431">
    <property type="entry name" value="FERRITIN"/>
    <property type="match status" value="1"/>
</dbReference>
<dbReference type="GO" id="GO:0004322">
    <property type="term" value="F:ferroxidase activity"/>
    <property type="evidence" value="ECO:0007669"/>
    <property type="project" value="UniProtKB-EC"/>
</dbReference>
<evidence type="ECO:0000313" key="16">
    <source>
        <dbReference type="EMBL" id="KAK9806224.1"/>
    </source>
</evidence>
<dbReference type="CDD" id="cd01056">
    <property type="entry name" value="Euk_Ferritin"/>
    <property type="match status" value="1"/>
</dbReference>
<comment type="subcellular location">
    <subcellularLocation>
        <location evidence="1">Plastid</location>
        <location evidence="1">Chloroplast</location>
    </subcellularLocation>
</comment>
<keyword evidence="17" id="KW-1185">Reference proteome</keyword>
<gene>
    <name evidence="16" type="ORF">WJX72_006011</name>
</gene>
<keyword evidence="7 13" id="KW-0560">Oxidoreductase</keyword>
<keyword evidence="3 13" id="KW-0409">Iron storage</keyword>
<feature type="binding site" evidence="12">
    <location>
        <position position="156"/>
    </location>
    <ligand>
        <name>Fe cation</name>
        <dbReference type="ChEBI" id="CHEBI:24875"/>
        <label>1</label>
    </ligand>
</feature>
<comment type="function">
    <text evidence="9">Stores iron in a soluble, non-toxic, readily available form. Important for iron homeostasis. Has ferroxidase activity. Iron is taken up in the ferrous form and deposited as ferric hydroxides after oxidation.</text>
</comment>
<evidence type="ECO:0000256" key="2">
    <source>
        <dbReference type="ARBA" id="ARBA00007513"/>
    </source>
</evidence>
<dbReference type="GO" id="GO:0006826">
    <property type="term" value="P:iron ion transport"/>
    <property type="evidence" value="ECO:0007669"/>
    <property type="project" value="InterPro"/>
</dbReference>
<feature type="binding site" evidence="12">
    <location>
        <position position="118"/>
    </location>
    <ligand>
        <name>Fe cation</name>
        <dbReference type="ChEBI" id="CHEBI:24875"/>
        <label>1</label>
    </ligand>
</feature>
<keyword evidence="6 12" id="KW-0479">Metal-binding</keyword>
<dbReference type="InterPro" id="IPR009078">
    <property type="entry name" value="Ferritin-like_SF"/>
</dbReference>
<proteinExistence type="inferred from homology"/>
<dbReference type="InterPro" id="IPR008331">
    <property type="entry name" value="Ferritin_DPS_dom"/>
</dbReference>
<feature type="compositionally biased region" description="Low complexity" evidence="14">
    <location>
        <begin position="45"/>
        <end position="54"/>
    </location>
</feature>
<comment type="subunit">
    <text evidence="10">Oligomer of 24 subunits. There are two types of subunits: L (light) chain and H (heavy) chain. The major chain can be light or heavy, depending on the species and tissue type. The functional molecule forms a roughly spherical shell with a diameter of 12 nm and contains a central cavity into which the insoluble mineral iron core is deposited.</text>
</comment>
<comment type="function">
    <text evidence="13">Stores iron in a soluble, non-toxic, readily available form. Important for iron homeostasis. Iron is taken up in the ferrous form and deposited as ferric hydroxides after oxidation.</text>
</comment>
<comment type="caution">
    <text evidence="16">The sequence shown here is derived from an EMBL/GenBank/DDBJ whole genome shotgun (WGS) entry which is preliminary data.</text>
</comment>
<feature type="binding site" evidence="12">
    <location>
        <position position="235"/>
    </location>
    <ligand>
        <name>Fe cation</name>
        <dbReference type="ChEBI" id="CHEBI:24875"/>
        <label>1</label>
    </ligand>
</feature>
<evidence type="ECO:0000259" key="15">
    <source>
        <dbReference type="PROSITE" id="PS50905"/>
    </source>
</evidence>
<dbReference type="SUPFAM" id="SSF47240">
    <property type="entry name" value="Ferritin-like"/>
    <property type="match status" value="1"/>
</dbReference>
<evidence type="ECO:0000256" key="12">
    <source>
        <dbReference type="PIRSR" id="PIRSR601519-1"/>
    </source>
</evidence>
<dbReference type="InterPro" id="IPR012347">
    <property type="entry name" value="Ferritin-like"/>
</dbReference>
<evidence type="ECO:0000256" key="1">
    <source>
        <dbReference type="ARBA" id="ARBA00004229"/>
    </source>
</evidence>
<accession>A0AAW1PD90</accession>
<dbReference type="Proteomes" id="UP001489004">
    <property type="component" value="Unassembled WGS sequence"/>
</dbReference>
<evidence type="ECO:0000256" key="9">
    <source>
        <dbReference type="ARBA" id="ARBA00025111"/>
    </source>
</evidence>
<dbReference type="AlphaFoldDB" id="A0AAW1PD90"/>
<dbReference type="GO" id="GO:0008198">
    <property type="term" value="F:ferrous iron binding"/>
    <property type="evidence" value="ECO:0007669"/>
    <property type="project" value="TreeGrafter"/>
</dbReference>
<dbReference type="GO" id="GO:0009507">
    <property type="term" value="C:chloroplast"/>
    <property type="evidence" value="ECO:0007669"/>
    <property type="project" value="UniProtKB-SubCell"/>
</dbReference>
<dbReference type="InterPro" id="IPR001519">
    <property type="entry name" value="Ferritin"/>
</dbReference>
<dbReference type="InterPro" id="IPR009040">
    <property type="entry name" value="Ferritin-like_diiron"/>
</dbReference>
<keyword evidence="4" id="KW-0150">Chloroplast</keyword>
<sequence>MQALAQRTVAAAGAATLRLAPLSSRSAASYTQVVPRRFLQVTAAAAQNSSQTTTKTPTKEDEATEQKSIVFKPFDEVLQELDQVESAEMASPLIADSFARVGYHREAEYAINEQINIEYNMSYVYHAMSSYFNRDNVGLPGLAAFFRASSLEERSHAQMLMDYQSTRGGHVRLASLTAPEGEYNHEEKGDALHAMELALSLEKLNFQKLRDLHEVADKHNDAQMADFVESMLAEQVEGVKEVATYVAQLRRVGKGHGVFHFDERIRARAESMDASAKAAV</sequence>
<dbReference type="PANTHER" id="PTHR11431:SF75">
    <property type="entry name" value="FERRITIN"/>
    <property type="match status" value="1"/>
</dbReference>
<dbReference type="GO" id="GO:0006950">
    <property type="term" value="P:response to stress"/>
    <property type="evidence" value="ECO:0007669"/>
    <property type="project" value="UniProtKB-ARBA"/>
</dbReference>
<evidence type="ECO:0000256" key="8">
    <source>
        <dbReference type="ARBA" id="ARBA00023004"/>
    </source>
</evidence>
<dbReference type="EC" id="1.16.3.1" evidence="13"/>
<evidence type="ECO:0000256" key="10">
    <source>
        <dbReference type="ARBA" id="ARBA00026060"/>
    </source>
</evidence>
<feature type="binding site" evidence="12">
    <location>
        <position position="202"/>
    </location>
    <ligand>
        <name>Fe cation</name>
        <dbReference type="ChEBI" id="CHEBI:24875"/>
        <label>1</label>
    </ligand>
</feature>
<evidence type="ECO:0000256" key="11">
    <source>
        <dbReference type="ARBA" id="ARBA00047990"/>
    </source>
</evidence>
<protein>
    <recommendedName>
        <fullName evidence="13">Ferritin</fullName>
        <ecNumber evidence="13">1.16.3.1</ecNumber>
    </recommendedName>
</protein>